<name>A0A4D7CBB4_9SPHN</name>
<dbReference type="InterPro" id="IPR007419">
    <property type="entry name" value="BFD-like_2Fe2S-bd_dom"/>
</dbReference>
<feature type="domain" description="BFD-like [2Fe-2S]-binding" evidence="2">
    <location>
        <begin position="50"/>
        <end position="88"/>
    </location>
</feature>
<dbReference type="Proteomes" id="UP000298714">
    <property type="component" value="Chromosome"/>
</dbReference>
<sequence>MRRPLAGSRLAGRATARQYRLRPRGAGRPARPAAAGLRRNCLRLLRRGVKTILTAITEQHLTSVEAIGTALKAGTNCGSCRSAIRALLPEERRVAHG</sequence>
<protein>
    <submittedName>
        <fullName evidence="3">(2Fe-2S)-binding protein</fullName>
    </submittedName>
</protein>
<gene>
    <name evidence="3" type="ORF">E6W36_06180</name>
</gene>
<evidence type="ECO:0000256" key="1">
    <source>
        <dbReference type="SAM" id="MobiDB-lite"/>
    </source>
</evidence>
<dbReference type="KEGG" id="hgn:E6W36_06180"/>
<keyword evidence="4" id="KW-1185">Reference proteome</keyword>
<accession>A0A4D7CBB4</accession>
<evidence type="ECO:0000259" key="2">
    <source>
        <dbReference type="Pfam" id="PF04324"/>
    </source>
</evidence>
<proteinExistence type="predicted"/>
<evidence type="ECO:0000313" key="4">
    <source>
        <dbReference type="Proteomes" id="UP000298714"/>
    </source>
</evidence>
<reference evidence="4" key="1">
    <citation type="submission" date="2019-04" db="EMBL/GenBank/DDBJ databases">
        <title>Complete genome sequence of Sphingomonas sp. W1-2-3.</title>
        <authorList>
            <person name="Im W.T."/>
        </authorList>
    </citation>
    <scope>NUCLEOTIDE SEQUENCE [LARGE SCALE GENOMIC DNA]</scope>
    <source>
        <strain evidence="4">W1-2-3</strain>
    </source>
</reference>
<dbReference type="EMBL" id="CP039704">
    <property type="protein sequence ID" value="QCI79296.1"/>
    <property type="molecule type" value="Genomic_DNA"/>
</dbReference>
<evidence type="ECO:0000313" key="3">
    <source>
        <dbReference type="EMBL" id="QCI79296.1"/>
    </source>
</evidence>
<dbReference type="InterPro" id="IPR041854">
    <property type="entry name" value="BFD-like_2Fe2S-bd_dom_sf"/>
</dbReference>
<dbReference type="Gene3D" id="1.10.10.1100">
    <property type="entry name" value="BFD-like [2Fe-2S]-binding domain"/>
    <property type="match status" value="1"/>
</dbReference>
<dbReference type="Pfam" id="PF04324">
    <property type="entry name" value="Fer2_BFD"/>
    <property type="match status" value="1"/>
</dbReference>
<feature type="region of interest" description="Disordered" evidence="1">
    <location>
        <begin position="1"/>
        <end position="33"/>
    </location>
</feature>
<dbReference type="AlphaFoldDB" id="A0A4D7CBB4"/>
<organism evidence="3 4">
    <name type="scientific">Hankyongella ginsenosidimutans</name>
    <dbReference type="NCBI Taxonomy" id="1763828"/>
    <lineage>
        <taxon>Bacteria</taxon>
        <taxon>Pseudomonadati</taxon>
        <taxon>Pseudomonadota</taxon>
        <taxon>Alphaproteobacteria</taxon>
        <taxon>Sphingomonadales</taxon>
        <taxon>Sphingomonadaceae</taxon>
        <taxon>Hankyongella</taxon>
    </lineage>
</organism>